<dbReference type="PANTHER" id="PTHR33231">
    <property type="entry name" value="30S RIBOSOMAL PROTEIN"/>
    <property type="match status" value="1"/>
</dbReference>
<dbReference type="RefSeq" id="WP_284937827.1">
    <property type="nucleotide sequence ID" value="NZ_JANURM010000008.1"/>
</dbReference>
<dbReference type="EMBL" id="JANURM010000008">
    <property type="protein sequence ID" value="MDL0089171.1"/>
    <property type="molecule type" value="Genomic_DNA"/>
</dbReference>
<dbReference type="CDD" id="cd00552">
    <property type="entry name" value="RaiA"/>
    <property type="match status" value="1"/>
</dbReference>
<name>A0ABT7HQG9_9BACT</name>
<dbReference type="InterPro" id="IPR003489">
    <property type="entry name" value="RHF/RaiA"/>
</dbReference>
<proteinExistence type="predicted"/>
<evidence type="ECO:0000313" key="6">
    <source>
        <dbReference type="Proteomes" id="UP001173801"/>
    </source>
</evidence>
<dbReference type="Pfam" id="PF02482">
    <property type="entry name" value="Ribosomal_S30AE"/>
    <property type="match status" value="1"/>
</dbReference>
<accession>A0ABT7HQG9</accession>
<dbReference type="InterPro" id="IPR050574">
    <property type="entry name" value="HPF/YfiA_ribosome-assoc"/>
</dbReference>
<protein>
    <recommendedName>
        <fullName evidence="3">Ribosome hibernation promoting factor</fullName>
    </recommendedName>
</protein>
<comment type="caution">
    <text evidence="5">The sequence shown here is derived from an EMBL/GenBank/DDBJ whole genome shotgun (WGS) entry which is preliminary data.</text>
</comment>
<dbReference type="Proteomes" id="UP001173801">
    <property type="component" value="Unassembled WGS sequence"/>
</dbReference>
<keyword evidence="6" id="KW-1185">Reference proteome</keyword>
<evidence type="ECO:0000256" key="1">
    <source>
        <dbReference type="ARBA" id="ARBA00022845"/>
    </source>
</evidence>
<dbReference type="Gene3D" id="3.30.505.50">
    <property type="entry name" value="Sigma 54 modulation/S30EA ribosomal protein, C-terminal domain"/>
    <property type="match status" value="1"/>
</dbReference>
<dbReference type="Pfam" id="PF16321">
    <property type="entry name" value="Ribosom_S30AE_C"/>
    <property type="match status" value="1"/>
</dbReference>
<dbReference type="Gene3D" id="3.30.160.100">
    <property type="entry name" value="Ribosome hibernation promotion factor-like"/>
    <property type="match status" value="1"/>
</dbReference>
<dbReference type="InterPro" id="IPR036567">
    <property type="entry name" value="RHF-like"/>
</dbReference>
<evidence type="ECO:0000313" key="5">
    <source>
        <dbReference type="EMBL" id="MDL0089171.1"/>
    </source>
</evidence>
<evidence type="ECO:0000259" key="4">
    <source>
        <dbReference type="Pfam" id="PF16321"/>
    </source>
</evidence>
<dbReference type="SUPFAM" id="SSF69754">
    <property type="entry name" value="Ribosome binding protein Y (YfiA homologue)"/>
    <property type="match status" value="1"/>
</dbReference>
<evidence type="ECO:0000256" key="2">
    <source>
        <dbReference type="ARBA" id="ARBA00038695"/>
    </source>
</evidence>
<comment type="subunit">
    <text evidence="2">Associates exclusively with 100S ribosomes, which are dimers of 70S ribosomes.</text>
</comment>
<dbReference type="PANTHER" id="PTHR33231:SF1">
    <property type="entry name" value="30S RIBOSOMAL PROTEIN"/>
    <property type="match status" value="1"/>
</dbReference>
<gene>
    <name evidence="5" type="primary">raiA</name>
    <name evidence="5" type="ORF">NYG85_07320</name>
</gene>
<evidence type="ECO:0000256" key="3">
    <source>
        <dbReference type="ARBA" id="ARBA00041148"/>
    </source>
</evidence>
<feature type="domain" description="Sigma 54 modulation/S30EA ribosomal protein C-terminal" evidence="4">
    <location>
        <begin position="122"/>
        <end position="174"/>
    </location>
</feature>
<sequence>MNTSITGKQFELTEAIKDYANNAIDALSKYGLDIISSRLVLSADEKNGKKGFNAELALNLAHKNTIVIKQKDKDLYAAIDLTLERASKVLRREHDKVTTLKGKADEKDARSLIGSEPIDGIDEIVPTELELYKPQEIEEALEKLKNSDMQFYVFNDIDAKMRVIYKRTDGKFGLF</sequence>
<keyword evidence="1" id="KW-0810">Translation regulation</keyword>
<organism evidence="5 6">
    <name type="scientific">Campylobacter gastrosuis</name>
    <dbReference type="NCBI Taxonomy" id="2974576"/>
    <lineage>
        <taxon>Bacteria</taxon>
        <taxon>Pseudomonadati</taxon>
        <taxon>Campylobacterota</taxon>
        <taxon>Epsilonproteobacteria</taxon>
        <taxon>Campylobacterales</taxon>
        <taxon>Campylobacteraceae</taxon>
        <taxon>Campylobacter</taxon>
    </lineage>
</organism>
<reference evidence="5" key="1">
    <citation type="submission" date="2022-08" db="EMBL/GenBank/DDBJ databases">
        <authorList>
            <person name="Wang H."/>
        </authorList>
    </citation>
    <scope>NUCLEOTIDE SEQUENCE</scope>
    <source>
        <strain evidence="5">PS10</strain>
    </source>
</reference>
<dbReference type="NCBIfam" id="TIGR00741">
    <property type="entry name" value="yfiA"/>
    <property type="match status" value="1"/>
</dbReference>
<reference evidence="5" key="2">
    <citation type="journal article" date="2023" name="Microorganisms">
        <title>Isolation and Genomic Characteristics of Cat-Borne Campylobacter felis sp. nov. and Sheep-Borne Campylobacter ovis sp. nov.</title>
        <authorList>
            <person name="Wang H."/>
            <person name="Li Y."/>
            <person name="Gu Y."/>
            <person name="Zhou G."/>
            <person name="Chen X."/>
            <person name="Zhang X."/>
            <person name="Shao Z."/>
            <person name="Zhang J."/>
            <person name="Zhang M."/>
        </authorList>
    </citation>
    <scope>NUCLEOTIDE SEQUENCE</scope>
    <source>
        <strain evidence="5">PS10</strain>
    </source>
</reference>
<dbReference type="InterPro" id="IPR032528">
    <property type="entry name" value="Ribosom_S30AE_C"/>
</dbReference>
<dbReference type="InterPro" id="IPR038416">
    <property type="entry name" value="Ribosom_S30AE_C_sf"/>
</dbReference>